<sequence>MSTFTPAKDNSLFIGFVTKTQLCKLIEEGDISPALQNALYKSVRAFYVRTLEYAIDNLPLNDDLLENAKLVNFNRREYAELSEVEYFVNRFELLLSFQSPQEMDKLSEEFVEFQLLCDDDIRKQIYGKKPQLKLTLLTRRATTEWMLFGITFHQ</sequence>
<evidence type="ECO:0000313" key="1">
    <source>
        <dbReference type="EMBL" id="CAB4028208.1"/>
    </source>
</evidence>
<name>A0A6S7JBY1_PARCT</name>
<keyword evidence="2" id="KW-1185">Reference proteome</keyword>
<gene>
    <name evidence="1" type="ORF">PACLA_8A068312</name>
</gene>
<protein>
    <submittedName>
        <fullName evidence="1">Uncharacterized protein</fullName>
    </submittedName>
</protein>
<dbReference type="Proteomes" id="UP001152795">
    <property type="component" value="Unassembled WGS sequence"/>
</dbReference>
<organism evidence="1 2">
    <name type="scientific">Paramuricea clavata</name>
    <name type="common">Red gorgonian</name>
    <name type="synonym">Violescent sea-whip</name>
    <dbReference type="NCBI Taxonomy" id="317549"/>
    <lineage>
        <taxon>Eukaryota</taxon>
        <taxon>Metazoa</taxon>
        <taxon>Cnidaria</taxon>
        <taxon>Anthozoa</taxon>
        <taxon>Octocorallia</taxon>
        <taxon>Malacalcyonacea</taxon>
        <taxon>Plexauridae</taxon>
        <taxon>Paramuricea</taxon>
    </lineage>
</organism>
<reference evidence="1" key="1">
    <citation type="submission" date="2020-04" db="EMBL/GenBank/DDBJ databases">
        <authorList>
            <person name="Alioto T."/>
            <person name="Alioto T."/>
            <person name="Gomez Garrido J."/>
        </authorList>
    </citation>
    <scope>NUCLEOTIDE SEQUENCE</scope>
    <source>
        <strain evidence="1">A484AB</strain>
    </source>
</reference>
<comment type="caution">
    <text evidence="1">The sequence shown here is derived from an EMBL/GenBank/DDBJ whole genome shotgun (WGS) entry which is preliminary data.</text>
</comment>
<proteinExistence type="predicted"/>
<dbReference type="EMBL" id="CACRXK020015320">
    <property type="protein sequence ID" value="CAB4028208.1"/>
    <property type="molecule type" value="Genomic_DNA"/>
</dbReference>
<dbReference type="AlphaFoldDB" id="A0A6S7JBY1"/>
<accession>A0A6S7JBY1</accession>
<evidence type="ECO:0000313" key="2">
    <source>
        <dbReference type="Proteomes" id="UP001152795"/>
    </source>
</evidence>
<dbReference type="OrthoDB" id="6782434at2759"/>